<gene>
    <name evidence="2" type="ORF">METZ01_LOCUS8253</name>
</gene>
<accession>A0A381NM45</accession>
<dbReference type="GO" id="GO:0006508">
    <property type="term" value="P:proteolysis"/>
    <property type="evidence" value="ECO:0007669"/>
    <property type="project" value="InterPro"/>
</dbReference>
<dbReference type="InterPro" id="IPR014719">
    <property type="entry name" value="Ribosomal_bL12_C/ClpS-like"/>
</dbReference>
<dbReference type="HAMAP" id="MF_00302">
    <property type="entry name" value="ClpS"/>
    <property type="match status" value="1"/>
</dbReference>
<dbReference type="SUPFAM" id="SSF54736">
    <property type="entry name" value="ClpS-like"/>
    <property type="match status" value="1"/>
</dbReference>
<dbReference type="FunFam" id="3.30.1390.10:FF:000002">
    <property type="entry name" value="ATP-dependent Clp protease adapter protein ClpS"/>
    <property type="match status" value="1"/>
</dbReference>
<name>A0A381NM45_9ZZZZ</name>
<organism evidence="2">
    <name type="scientific">marine metagenome</name>
    <dbReference type="NCBI Taxonomy" id="408172"/>
    <lineage>
        <taxon>unclassified sequences</taxon>
        <taxon>metagenomes</taxon>
        <taxon>ecological metagenomes</taxon>
    </lineage>
</organism>
<dbReference type="PANTHER" id="PTHR33473">
    <property type="entry name" value="ATP-DEPENDENT CLP PROTEASE ADAPTER PROTEIN CLPS1, CHLOROPLASTIC"/>
    <property type="match status" value="1"/>
</dbReference>
<dbReference type="GO" id="GO:0030163">
    <property type="term" value="P:protein catabolic process"/>
    <property type="evidence" value="ECO:0007669"/>
    <property type="project" value="InterPro"/>
</dbReference>
<dbReference type="Pfam" id="PF02617">
    <property type="entry name" value="ClpS"/>
    <property type="match status" value="1"/>
</dbReference>
<feature type="domain" description="Adaptor protein ClpS core" evidence="1">
    <location>
        <begin position="19"/>
        <end position="98"/>
    </location>
</feature>
<dbReference type="InterPro" id="IPR003769">
    <property type="entry name" value="ClpS_core"/>
</dbReference>
<dbReference type="EMBL" id="UINC01000443">
    <property type="protein sequence ID" value="SUZ55399.1"/>
    <property type="molecule type" value="Genomic_DNA"/>
</dbReference>
<reference evidence="2" key="1">
    <citation type="submission" date="2018-05" db="EMBL/GenBank/DDBJ databases">
        <authorList>
            <person name="Lanie J.A."/>
            <person name="Ng W.-L."/>
            <person name="Kazmierczak K.M."/>
            <person name="Andrzejewski T.M."/>
            <person name="Davidsen T.M."/>
            <person name="Wayne K.J."/>
            <person name="Tettelin H."/>
            <person name="Glass J.I."/>
            <person name="Rusch D."/>
            <person name="Podicherti R."/>
            <person name="Tsui H.-C.T."/>
            <person name="Winkler M.E."/>
        </authorList>
    </citation>
    <scope>NUCLEOTIDE SEQUENCE</scope>
</reference>
<sequence>MSEIELDEQVKKKTRQKLKPPQSYKVLLHNDNYTTMEFVVFVLETVFRKSLMEATQIMIHVHENGIGVCGSYTFEVAETKVEAVHELAEQYEYPLQATMEEN</sequence>
<dbReference type="PANTHER" id="PTHR33473:SF19">
    <property type="entry name" value="ATP-DEPENDENT CLP PROTEASE ADAPTER PROTEIN CLPS"/>
    <property type="match status" value="1"/>
</dbReference>
<dbReference type="NCBIfam" id="NF000672">
    <property type="entry name" value="PRK00033.1-5"/>
    <property type="match status" value="1"/>
</dbReference>
<dbReference type="AlphaFoldDB" id="A0A381NM45"/>
<protein>
    <recommendedName>
        <fullName evidence="1">Adaptor protein ClpS core domain-containing protein</fullName>
    </recommendedName>
</protein>
<evidence type="ECO:0000313" key="2">
    <source>
        <dbReference type="EMBL" id="SUZ55399.1"/>
    </source>
</evidence>
<evidence type="ECO:0000259" key="1">
    <source>
        <dbReference type="Pfam" id="PF02617"/>
    </source>
</evidence>
<dbReference type="Gene3D" id="3.30.1390.10">
    <property type="match status" value="1"/>
</dbReference>
<proteinExistence type="inferred from homology"/>
<dbReference type="InterPro" id="IPR022935">
    <property type="entry name" value="ClpS"/>
</dbReference>